<dbReference type="InterPro" id="IPR021099">
    <property type="entry name" value="PORR_domain"/>
</dbReference>
<evidence type="ECO:0000313" key="3">
    <source>
        <dbReference type="RefSeq" id="XP_022145187.1"/>
    </source>
</evidence>
<accession>A0A6J1CVW2</accession>
<reference evidence="3 4" key="1">
    <citation type="submission" date="2025-04" db="UniProtKB">
        <authorList>
            <consortium name="RefSeq"/>
        </authorList>
    </citation>
    <scope>IDENTIFICATION</scope>
    <source>
        <strain evidence="3 4">OHB3-1</strain>
    </source>
</reference>
<dbReference type="OrthoDB" id="689415at2759"/>
<evidence type="ECO:0000259" key="1">
    <source>
        <dbReference type="Pfam" id="PF11955"/>
    </source>
</evidence>
<evidence type="ECO:0000313" key="4">
    <source>
        <dbReference type="RefSeq" id="XP_022145188.1"/>
    </source>
</evidence>
<protein>
    <submittedName>
        <fullName evidence="3 4">Protein ROOT PRIMORDIUM DEFECTIVE 1</fullName>
    </submittedName>
</protein>
<dbReference type="RefSeq" id="XP_022145187.1">
    <property type="nucleotide sequence ID" value="XM_022289495.1"/>
</dbReference>
<sequence length="484" mass="56125">MALSSHFSTSRDWHLTSLSSNFLRGNPLWLHSNIGCKYQRKQNFKPRHISSPCSSLKIVRSHSLDRHAVKHNKTRFVQKLIILLLSKPKHYIPLHILSKCRGYLALHKPRSLLSMIHRYPSIFELFSIPYPPTPLNATKLYPQLCVRLTPAAASLARQDSDLKLAISNTLAEKLQKLLMLSSHHRILLSKLVHLAPDLSMPPNFRSRLCNDFPDKFRTVDTSYGRALELVSWDSELAKPLPCPQVPSRELIVDRPLKFNLLKLRKGLNLKRAHQEFLIKFRDLPDVCPYKTPATELAKESIESEKRACAVVREILGMMVEKRTLIDHLTHFRKDFELPNKLRGMIVRHPELFYVSLKGQRDSVFLVEGFDDKGVLVDKDETMVIKNQWMKLVREGKRMRREKGKAQIYDSKYGNYHEDNNHDYEVETDYDDDYDDGFESLFEFEDSDFENESDDLLSSRSNGDFWTTINADIIDDADGGHIEPW</sequence>
<evidence type="ECO:0000313" key="2">
    <source>
        <dbReference type="Proteomes" id="UP000504603"/>
    </source>
</evidence>
<proteinExistence type="predicted"/>
<dbReference type="PANTHER" id="PTHR31476:SF2">
    <property type="entry name" value="UBIQUITIN CARBOXYL-TERMINAL HYDROLASE FAMILY PROTEIN"/>
    <property type="match status" value="1"/>
</dbReference>
<feature type="domain" description="PORR" evidence="1">
    <location>
        <begin position="59"/>
        <end position="397"/>
    </location>
</feature>
<dbReference type="GeneID" id="111014693"/>
<keyword evidence="2" id="KW-1185">Reference proteome</keyword>
<organism evidence="2 3">
    <name type="scientific">Momordica charantia</name>
    <name type="common">Bitter gourd</name>
    <name type="synonym">Balsam pear</name>
    <dbReference type="NCBI Taxonomy" id="3673"/>
    <lineage>
        <taxon>Eukaryota</taxon>
        <taxon>Viridiplantae</taxon>
        <taxon>Streptophyta</taxon>
        <taxon>Embryophyta</taxon>
        <taxon>Tracheophyta</taxon>
        <taxon>Spermatophyta</taxon>
        <taxon>Magnoliopsida</taxon>
        <taxon>eudicotyledons</taxon>
        <taxon>Gunneridae</taxon>
        <taxon>Pentapetalae</taxon>
        <taxon>rosids</taxon>
        <taxon>fabids</taxon>
        <taxon>Cucurbitales</taxon>
        <taxon>Cucurbitaceae</taxon>
        <taxon>Momordiceae</taxon>
        <taxon>Momordica</taxon>
    </lineage>
</organism>
<dbReference type="Pfam" id="PF11955">
    <property type="entry name" value="PORR"/>
    <property type="match status" value="1"/>
</dbReference>
<gene>
    <name evidence="3 4" type="primary">LOC111014693</name>
</gene>
<dbReference type="Proteomes" id="UP000504603">
    <property type="component" value="Unplaced"/>
</dbReference>
<dbReference type="GO" id="GO:0003723">
    <property type="term" value="F:RNA binding"/>
    <property type="evidence" value="ECO:0007669"/>
    <property type="project" value="InterPro"/>
</dbReference>
<dbReference type="PANTHER" id="PTHR31476">
    <property type="entry name" value="PROTEIN WHAT'S THIS FACTOR 1 HOMOLOG, CHLOROPLASTIC"/>
    <property type="match status" value="1"/>
</dbReference>
<dbReference type="InterPro" id="IPR045040">
    <property type="entry name" value="PORR_fam"/>
</dbReference>
<name>A0A6J1CVW2_MOMCH</name>
<dbReference type="KEGG" id="mcha:111014693"/>
<dbReference type="AlphaFoldDB" id="A0A6J1CVW2"/>
<dbReference type="RefSeq" id="XP_022145188.1">
    <property type="nucleotide sequence ID" value="XM_022289496.1"/>
</dbReference>